<keyword evidence="2" id="KW-1185">Reference proteome</keyword>
<gene>
    <name evidence="1" type="ORF">VNO80_25993</name>
</gene>
<evidence type="ECO:0000313" key="1">
    <source>
        <dbReference type="EMBL" id="KAK7343031.1"/>
    </source>
</evidence>
<name>A0AAN9LW94_PHACN</name>
<organism evidence="1 2">
    <name type="scientific">Phaseolus coccineus</name>
    <name type="common">Scarlet runner bean</name>
    <name type="synonym">Phaseolus multiflorus</name>
    <dbReference type="NCBI Taxonomy" id="3886"/>
    <lineage>
        <taxon>Eukaryota</taxon>
        <taxon>Viridiplantae</taxon>
        <taxon>Streptophyta</taxon>
        <taxon>Embryophyta</taxon>
        <taxon>Tracheophyta</taxon>
        <taxon>Spermatophyta</taxon>
        <taxon>Magnoliopsida</taxon>
        <taxon>eudicotyledons</taxon>
        <taxon>Gunneridae</taxon>
        <taxon>Pentapetalae</taxon>
        <taxon>rosids</taxon>
        <taxon>fabids</taxon>
        <taxon>Fabales</taxon>
        <taxon>Fabaceae</taxon>
        <taxon>Papilionoideae</taxon>
        <taxon>50 kb inversion clade</taxon>
        <taxon>NPAAA clade</taxon>
        <taxon>indigoferoid/millettioid clade</taxon>
        <taxon>Phaseoleae</taxon>
        <taxon>Phaseolus</taxon>
    </lineage>
</organism>
<dbReference type="CDD" id="cd23509">
    <property type="entry name" value="Gnk2-like"/>
    <property type="match status" value="1"/>
</dbReference>
<dbReference type="AlphaFoldDB" id="A0AAN9LW94"/>
<sequence>MLNIPTMWEMTAKIPPKTSQQCIQNHPRQCPLMAIHRCSHKKRLQQQNLRQQHLFCVSSAAREVLQRSSNRISAILWYDFCILRYSNAEEIQKQMKTWQLSEIIGQHVDPTLV</sequence>
<proteinExistence type="predicted"/>
<dbReference type="Proteomes" id="UP001374584">
    <property type="component" value="Unassembled WGS sequence"/>
</dbReference>
<dbReference type="EMBL" id="JAYMYR010000009">
    <property type="protein sequence ID" value="KAK7343031.1"/>
    <property type="molecule type" value="Genomic_DNA"/>
</dbReference>
<evidence type="ECO:0000313" key="2">
    <source>
        <dbReference type="Proteomes" id="UP001374584"/>
    </source>
</evidence>
<accession>A0AAN9LW94</accession>
<reference evidence="1 2" key="1">
    <citation type="submission" date="2024-01" db="EMBL/GenBank/DDBJ databases">
        <title>The genomes of 5 underutilized Papilionoideae crops provide insights into root nodulation and disease resistanc.</title>
        <authorList>
            <person name="Jiang F."/>
        </authorList>
    </citation>
    <scope>NUCLEOTIDE SEQUENCE [LARGE SCALE GENOMIC DNA]</scope>
    <source>
        <strain evidence="1">JINMINGXINNONG_FW02</strain>
        <tissue evidence="1">Leaves</tissue>
    </source>
</reference>
<protein>
    <submittedName>
        <fullName evidence="1">Uncharacterized protein</fullName>
    </submittedName>
</protein>
<comment type="caution">
    <text evidence="1">The sequence shown here is derived from an EMBL/GenBank/DDBJ whole genome shotgun (WGS) entry which is preliminary data.</text>
</comment>